<dbReference type="InterPro" id="IPR059000">
    <property type="entry name" value="ATPase_P-type_domA"/>
</dbReference>
<comment type="subcellular location">
    <subcellularLocation>
        <location evidence="1 19">Membrane</location>
        <topology evidence="1 19">Multi-pass membrane protein</topology>
    </subcellularLocation>
</comment>
<keyword evidence="4 19" id="KW-0109">Calcium transport</keyword>
<dbReference type="InterPro" id="IPR044492">
    <property type="entry name" value="P_typ_ATPase_HD_dom"/>
</dbReference>
<dbReference type="NCBIfam" id="TIGR01517">
    <property type="entry name" value="ATPase-IIB_Ca"/>
    <property type="match status" value="1"/>
</dbReference>
<evidence type="ECO:0000256" key="12">
    <source>
        <dbReference type="ARBA" id="ARBA00022967"/>
    </source>
</evidence>
<feature type="transmembrane region" description="Helical" evidence="19">
    <location>
        <begin position="55"/>
        <end position="83"/>
    </location>
</feature>
<dbReference type="SUPFAM" id="SSF56784">
    <property type="entry name" value="HAD-like"/>
    <property type="match status" value="1"/>
</dbReference>
<dbReference type="FunFam" id="3.40.50.1000:FF:000018">
    <property type="entry name" value="Calcium-transporting ATPase"/>
    <property type="match status" value="1"/>
</dbReference>
<keyword evidence="16 19" id="KW-0472">Membrane</keyword>
<dbReference type="Gene3D" id="1.20.1110.10">
    <property type="entry name" value="Calcium-transporting ATPase, transmembrane domain"/>
    <property type="match status" value="1"/>
</dbReference>
<name>A0AAP0LQM0_9ROSI</name>
<dbReference type="Proteomes" id="UP001428341">
    <property type="component" value="Unassembled WGS sequence"/>
</dbReference>
<dbReference type="GO" id="GO:0005886">
    <property type="term" value="C:plasma membrane"/>
    <property type="evidence" value="ECO:0007669"/>
    <property type="project" value="TreeGrafter"/>
</dbReference>
<comment type="function">
    <text evidence="18">This magnesium-dependent enzyme catalyzes the hydrolysis of ATP coupled with the translocation of calcium from the cytosol out of the cell or into organelles.</text>
</comment>
<evidence type="ECO:0000313" key="21">
    <source>
        <dbReference type="EMBL" id="KAK9182693.1"/>
    </source>
</evidence>
<dbReference type="InterPro" id="IPR018303">
    <property type="entry name" value="ATPase_P-typ_P_site"/>
</dbReference>
<dbReference type="SFLD" id="SFLDS00003">
    <property type="entry name" value="Haloacid_Dehalogenase"/>
    <property type="match status" value="1"/>
</dbReference>
<keyword evidence="11" id="KW-0112">Calmodulin-binding</keyword>
<dbReference type="PANTHER" id="PTHR24093:SF434">
    <property type="entry name" value="CALCIUM-TRANSPORTING ATPASE 13, PLASMA MEMBRANE-TYPE-RELATED"/>
    <property type="match status" value="1"/>
</dbReference>
<feature type="domain" description="Cation-transporting P-type ATPase N-terminal" evidence="20">
    <location>
        <begin position="9"/>
        <end position="83"/>
    </location>
</feature>
<dbReference type="PANTHER" id="PTHR24093">
    <property type="entry name" value="CATION TRANSPORTING ATPASE"/>
    <property type="match status" value="1"/>
</dbReference>
<dbReference type="InterPro" id="IPR006068">
    <property type="entry name" value="ATPase_P-typ_cation-transptr_C"/>
</dbReference>
<keyword evidence="3 19" id="KW-0813">Transport</keyword>
<protein>
    <recommendedName>
        <fullName evidence="19">Calcium-transporting ATPase</fullName>
        <ecNumber evidence="19">7.2.2.10</ecNumber>
    </recommendedName>
</protein>
<dbReference type="AlphaFoldDB" id="A0AAP0LQM0"/>
<evidence type="ECO:0000256" key="17">
    <source>
        <dbReference type="ARBA" id="ARBA00048694"/>
    </source>
</evidence>
<dbReference type="InterPro" id="IPR001757">
    <property type="entry name" value="P_typ_ATPase"/>
</dbReference>
<evidence type="ECO:0000256" key="7">
    <source>
        <dbReference type="ARBA" id="ARBA00022741"/>
    </source>
</evidence>
<evidence type="ECO:0000256" key="19">
    <source>
        <dbReference type="RuleBase" id="RU361146"/>
    </source>
</evidence>
<accession>A0AAP0LQM0</accession>
<comment type="caution">
    <text evidence="21">The sequence shown here is derived from an EMBL/GenBank/DDBJ whole genome shotgun (WGS) entry which is preliminary data.</text>
</comment>
<feature type="transmembrane region" description="Helical" evidence="19">
    <location>
        <begin position="95"/>
        <end position="114"/>
    </location>
</feature>
<feature type="transmembrane region" description="Helical" evidence="19">
    <location>
        <begin position="862"/>
        <end position="880"/>
    </location>
</feature>
<dbReference type="InterPro" id="IPR023214">
    <property type="entry name" value="HAD_sf"/>
</dbReference>
<dbReference type="Pfam" id="PF00689">
    <property type="entry name" value="Cation_ATPase_C"/>
    <property type="match status" value="1"/>
</dbReference>
<dbReference type="FunFam" id="3.40.1110.10:FF:000013">
    <property type="entry name" value="Calcium-transporting ATPase"/>
    <property type="match status" value="1"/>
</dbReference>
<dbReference type="GO" id="GO:0005388">
    <property type="term" value="F:P-type calcium transporter activity"/>
    <property type="evidence" value="ECO:0007669"/>
    <property type="project" value="UniProtKB-EC"/>
</dbReference>
<keyword evidence="15 19" id="KW-0406">Ion transport</keyword>
<dbReference type="InterPro" id="IPR006408">
    <property type="entry name" value="P-type_ATPase_IIB"/>
</dbReference>
<dbReference type="InterPro" id="IPR008250">
    <property type="entry name" value="ATPase_P-typ_transduc_dom_A_sf"/>
</dbReference>
<dbReference type="CDD" id="cd02081">
    <property type="entry name" value="P-type_ATPase_Ca_PMCA-like"/>
    <property type="match status" value="1"/>
</dbReference>
<comment type="caution">
    <text evidence="19">Lacks conserved residue(s) required for the propagation of feature annotation.</text>
</comment>
<evidence type="ECO:0000313" key="22">
    <source>
        <dbReference type="Proteomes" id="UP001428341"/>
    </source>
</evidence>
<feature type="transmembrane region" description="Helical" evidence="19">
    <location>
        <begin position="293"/>
        <end position="326"/>
    </location>
</feature>
<dbReference type="InterPro" id="IPR004014">
    <property type="entry name" value="ATPase_P-typ_cation-transptr_N"/>
</dbReference>
<feature type="transmembrane region" description="Helical" evidence="19">
    <location>
        <begin position="892"/>
        <end position="912"/>
    </location>
</feature>
<dbReference type="SUPFAM" id="SSF81665">
    <property type="entry name" value="Calcium ATPase, transmembrane domain M"/>
    <property type="match status" value="1"/>
</dbReference>
<evidence type="ECO:0000256" key="1">
    <source>
        <dbReference type="ARBA" id="ARBA00004141"/>
    </source>
</evidence>
<proteinExistence type="inferred from homology"/>
<feature type="transmembrane region" description="Helical" evidence="19">
    <location>
        <begin position="250"/>
        <end position="270"/>
    </location>
</feature>
<evidence type="ECO:0000256" key="5">
    <source>
        <dbReference type="ARBA" id="ARBA00022692"/>
    </source>
</evidence>
<keyword evidence="13 19" id="KW-1133">Transmembrane helix</keyword>
<keyword evidence="22" id="KW-1185">Reference proteome</keyword>
<dbReference type="SMART" id="SM00831">
    <property type="entry name" value="Cation_ATPase_N"/>
    <property type="match status" value="1"/>
</dbReference>
<dbReference type="Gene3D" id="3.40.1110.10">
    <property type="entry name" value="Calcium-transporting ATPase, cytoplasmic domain N"/>
    <property type="match status" value="1"/>
</dbReference>
<dbReference type="Gene3D" id="2.70.150.10">
    <property type="entry name" value="Calcium-transporting ATPase, cytoplasmic transduction domain A"/>
    <property type="match status" value="1"/>
</dbReference>
<dbReference type="EC" id="7.2.2.10" evidence="19"/>
<evidence type="ECO:0000256" key="13">
    <source>
        <dbReference type="ARBA" id="ARBA00022989"/>
    </source>
</evidence>
<evidence type="ECO:0000256" key="14">
    <source>
        <dbReference type="ARBA" id="ARBA00022990"/>
    </source>
</evidence>
<organism evidence="21 22">
    <name type="scientific">Citrus x changshan-huyou</name>
    <dbReference type="NCBI Taxonomy" id="2935761"/>
    <lineage>
        <taxon>Eukaryota</taxon>
        <taxon>Viridiplantae</taxon>
        <taxon>Streptophyta</taxon>
        <taxon>Embryophyta</taxon>
        <taxon>Tracheophyta</taxon>
        <taxon>Spermatophyta</taxon>
        <taxon>Magnoliopsida</taxon>
        <taxon>eudicotyledons</taxon>
        <taxon>Gunneridae</taxon>
        <taxon>Pentapetalae</taxon>
        <taxon>rosids</taxon>
        <taxon>malvids</taxon>
        <taxon>Sapindales</taxon>
        <taxon>Rutaceae</taxon>
        <taxon>Aurantioideae</taxon>
        <taxon>Citrus</taxon>
    </lineage>
</organism>
<reference evidence="21 22" key="1">
    <citation type="submission" date="2024-05" db="EMBL/GenBank/DDBJ databases">
        <title>Haplotype-resolved chromosome-level genome assembly of Huyou (Citrus changshanensis).</title>
        <authorList>
            <person name="Miao C."/>
            <person name="Chen W."/>
            <person name="Wu Y."/>
            <person name="Wang L."/>
            <person name="Zhao S."/>
            <person name="Grierson D."/>
            <person name="Xu C."/>
            <person name="Chen K."/>
        </authorList>
    </citation>
    <scope>NUCLEOTIDE SEQUENCE [LARGE SCALE GENOMIC DNA]</scope>
    <source>
        <strain evidence="21">01-14</strain>
        <tissue evidence="21">Leaf</tissue>
    </source>
</reference>
<dbReference type="GO" id="GO:0016887">
    <property type="term" value="F:ATP hydrolysis activity"/>
    <property type="evidence" value="ECO:0007669"/>
    <property type="project" value="InterPro"/>
</dbReference>
<keyword evidence="9 19" id="KW-0067">ATP-binding</keyword>
<keyword evidence="10" id="KW-0460">Magnesium</keyword>
<dbReference type="FunFam" id="2.70.150.10:FF:000006">
    <property type="entry name" value="Calcium-transporting ATPase"/>
    <property type="match status" value="1"/>
</dbReference>
<sequence length="930" mass="102395">MKDLDQLHKFGGIRGVASALETDFDGGICGSDQDNARRHEAFGSNTYKKPPSKSLFYFVVDAFKDLTILILLGCAVLSLAFGIKEDGLKEGWYDGGSIFVAVFLVIAVSAGSNFRQNRQFDKLSKVSNNIQIDVIRNGRRQQISIFEIVVGDVICLKIGDQIPADGLFLDGHSLQVDESSMTGESDHLEVNSSQNPFLFSGTKVADGYARMLATSVGMNTTWGQMMSQISRDNSEQTPLQTRLNKLTSSIGKVGLAVAFLVLVVLLVRYFTGKTTDEDGNQEYNGSKTKVDDIVNAVVGIVADAVTIIVVAIPEGLPLAVTLTLAYSMKRMMADQAMVRKLSACETMGSATTICTDKTGTLTENRMKVTKFWLGKEPVKEGDASSVSPNIIKLIRQGVALNTTGSVYRETSVSDVEFSGSPTEKAILSWAVLEMNMDMEEVKQSCIVLHVEAFNSKKKRSGVMMQKKTDNTGHVHWKGAAEMILAMCSSYYDASGNIKDLDDGEKERFQQIIQGMAASSLRCIAFAHKQVPEEEHHNEKDQKKLIEDDLTLLGLVGIKDPCRPGVKKAVEDCQYAGVNIKMITGDNVFTAKAIATECGILEPGQDTSTGAVVEGEEFRNYTHEERMEKVDKICVMARSSPFDKLLMVQCLKQKGHVVAVTGDGTNDAPALKEADIGLSMGIQGTEVAKESSDIVILDDNFASVATVLRWGRCVYTNIQKFIQFQLTVNVAALVINFVAAVSAGELPLTAIQLLWVNLIMDTLGALALATEKPTKELMDKPPVGRTEPLITNIMWRNLLAQAFYQIAVLLTLQFRGESIFGVNEKVKDTLIFNTFVLCQVFNEFNARKLEKKNVFEGIHKNRLFLGIIGTTIVLQVVMVEFLKKFADTERLNWGQWSACIGFAAASWPIGWLVKYIPVPEKPFFSYLKWKK</sequence>
<gene>
    <name evidence="21" type="ORF">WN944_025839</name>
</gene>
<dbReference type="PRINTS" id="PR00121">
    <property type="entry name" value="NAKATPASE"/>
</dbReference>
<evidence type="ECO:0000256" key="15">
    <source>
        <dbReference type="ARBA" id="ARBA00023065"/>
    </source>
</evidence>
<feature type="transmembrane region" description="Helical" evidence="19">
    <location>
        <begin position="725"/>
        <end position="743"/>
    </location>
</feature>
<dbReference type="PRINTS" id="PR00119">
    <property type="entry name" value="CATATPASE"/>
</dbReference>
<keyword evidence="8 19" id="KW-0106">Calcium</keyword>
<dbReference type="GO" id="GO:0046872">
    <property type="term" value="F:metal ion binding"/>
    <property type="evidence" value="ECO:0007669"/>
    <property type="project" value="UniProtKB-KW"/>
</dbReference>
<evidence type="ECO:0000256" key="3">
    <source>
        <dbReference type="ARBA" id="ARBA00022448"/>
    </source>
</evidence>
<dbReference type="Pfam" id="PF00122">
    <property type="entry name" value="E1-E2_ATPase"/>
    <property type="match status" value="1"/>
</dbReference>
<evidence type="ECO:0000256" key="9">
    <source>
        <dbReference type="ARBA" id="ARBA00022840"/>
    </source>
</evidence>
<dbReference type="PROSITE" id="PS00154">
    <property type="entry name" value="ATPASE_E1_E2"/>
    <property type="match status" value="1"/>
</dbReference>
<dbReference type="FunFam" id="1.20.1110.10:FF:000039">
    <property type="entry name" value="Calcium-transporting ATPase"/>
    <property type="match status" value="1"/>
</dbReference>
<dbReference type="SFLD" id="SFLDF00027">
    <property type="entry name" value="p-type_atpase"/>
    <property type="match status" value="1"/>
</dbReference>
<dbReference type="InterPro" id="IPR023299">
    <property type="entry name" value="ATPase_P-typ_cyto_dom_N"/>
</dbReference>
<keyword evidence="12" id="KW-1278">Translocase</keyword>
<evidence type="ECO:0000256" key="4">
    <source>
        <dbReference type="ARBA" id="ARBA00022568"/>
    </source>
</evidence>
<evidence type="ECO:0000256" key="18">
    <source>
        <dbReference type="ARBA" id="ARBA00053300"/>
    </source>
</evidence>
<dbReference type="SUPFAM" id="SSF81660">
    <property type="entry name" value="Metal cation-transporting ATPase, ATP-binding domain N"/>
    <property type="match status" value="1"/>
</dbReference>
<keyword evidence="14" id="KW-0007">Acetylation</keyword>
<dbReference type="InterPro" id="IPR023298">
    <property type="entry name" value="ATPase_P-typ_TM_dom_sf"/>
</dbReference>
<dbReference type="GO" id="GO:0005516">
    <property type="term" value="F:calmodulin binding"/>
    <property type="evidence" value="ECO:0007669"/>
    <property type="project" value="UniProtKB-KW"/>
</dbReference>
<dbReference type="Pfam" id="PF13246">
    <property type="entry name" value="Cation_ATPase"/>
    <property type="match status" value="1"/>
</dbReference>
<dbReference type="SFLD" id="SFLDG00002">
    <property type="entry name" value="C1.7:_P-type_atpase_like"/>
    <property type="match status" value="1"/>
</dbReference>
<comment type="function">
    <text evidence="19">Catalyzes the hydrolysis of ATP coupled with the transport of calcium.</text>
</comment>
<keyword evidence="7 19" id="KW-0547">Nucleotide-binding</keyword>
<keyword evidence="6" id="KW-0479">Metal-binding</keyword>
<keyword evidence="5 19" id="KW-0812">Transmembrane</keyword>
<comment type="catalytic activity">
    <reaction evidence="17 19">
        <text>Ca(2+)(in) + ATP + H2O = Ca(2+)(out) + ADP + phosphate + H(+)</text>
        <dbReference type="Rhea" id="RHEA:18105"/>
        <dbReference type="ChEBI" id="CHEBI:15377"/>
        <dbReference type="ChEBI" id="CHEBI:15378"/>
        <dbReference type="ChEBI" id="CHEBI:29108"/>
        <dbReference type="ChEBI" id="CHEBI:30616"/>
        <dbReference type="ChEBI" id="CHEBI:43474"/>
        <dbReference type="ChEBI" id="CHEBI:456216"/>
        <dbReference type="EC" id="7.2.2.10"/>
    </reaction>
</comment>
<evidence type="ECO:0000256" key="8">
    <source>
        <dbReference type="ARBA" id="ARBA00022837"/>
    </source>
</evidence>
<feature type="transmembrane region" description="Helical" evidence="19">
    <location>
        <begin position="749"/>
        <end position="769"/>
    </location>
</feature>
<dbReference type="GO" id="GO:0005524">
    <property type="term" value="F:ATP binding"/>
    <property type="evidence" value="ECO:0007669"/>
    <property type="project" value="UniProtKB-KW"/>
</dbReference>
<evidence type="ECO:0000256" key="10">
    <source>
        <dbReference type="ARBA" id="ARBA00022842"/>
    </source>
</evidence>
<evidence type="ECO:0000256" key="11">
    <source>
        <dbReference type="ARBA" id="ARBA00022860"/>
    </source>
</evidence>
<dbReference type="NCBIfam" id="TIGR01494">
    <property type="entry name" value="ATPase_P-type"/>
    <property type="match status" value="2"/>
</dbReference>
<dbReference type="Pfam" id="PF00690">
    <property type="entry name" value="Cation_ATPase_N"/>
    <property type="match status" value="1"/>
</dbReference>
<dbReference type="SUPFAM" id="SSF81653">
    <property type="entry name" value="Calcium ATPase, transduction domain A"/>
    <property type="match status" value="1"/>
</dbReference>
<comment type="similarity">
    <text evidence="2 19">Belongs to the cation transport ATPase (P-type) (TC 3.A.3) family. Type IIB subfamily.</text>
</comment>
<evidence type="ECO:0000256" key="2">
    <source>
        <dbReference type="ARBA" id="ARBA00006124"/>
    </source>
</evidence>
<dbReference type="Gene3D" id="3.40.50.1000">
    <property type="entry name" value="HAD superfamily/HAD-like"/>
    <property type="match status" value="1"/>
</dbReference>
<dbReference type="EMBL" id="JBCGBO010000024">
    <property type="protein sequence ID" value="KAK9182693.1"/>
    <property type="molecule type" value="Genomic_DNA"/>
</dbReference>
<evidence type="ECO:0000256" key="16">
    <source>
        <dbReference type="ARBA" id="ARBA00023136"/>
    </source>
</evidence>
<evidence type="ECO:0000256" key="6">
    <source>
        <dbReference type="ARBA" id="ARBA00022723"/>
    </source>
</evidence>
<dbReference type="InterPro" id="IPR036412">
    <property type="entry name" value="HAD-like_sf"/>
</dbReference>
<evidence type="ECO:0000259" key="20">
    <source>
        <dbReference type="SMART" id="SM00831"/>
    </source>
</evidence>